<keyword evidence="1" id="KW-0732">Signal</keyword>
<dbReference type="AlphaFoldDB" id="A0A8H5GYN1"/>
<evidence type="ECO:0000259" key="3">
    <source>
        <dbReference type="Pfam" id="PF25000"/>
    </source>
</evidence>
<protein>
    <submittedName>
        <fullName evidence="4">Uncharacterized protein</fullName>
    </submittedName>
</protein>
<feature type="domain" description="Orc1-like AAA ATPase" evidence="2">
    <location>
        <begin position="313"/>
        <end position="424"/>
    </location>
</feature>
<reference evidence="4 5" key="1">
    <citation type="journal article" date="2020" name="ISME J.">
        <title>Uncovering the hidden diversity of litter-decomposition mechanisms in mushroom-forming fungi.</title>
        <authorList>
            <person name="Floudas D."/>
            <person name="Bentzer J."/>
            <person name="Ahren D."/>
            <person name="Johansson T."/>
            <person name="Persson P."/>
            <person name="Tunlid A."/>
        </authorList>
    </citation>
    <scope>NUCLEOTIDE SEQUENCE [LARGE SCALE GENOMIC DNA]</scope>
    <source>
        <strain evidence="4 5">CBS 661.87</strain>
    </source>
</reference>
<dbReference type="EMBL" id="JAACJP010000039">
    <property type="protein sequence ID" value="KAF5373437.1"/>
    <property type="molecule type" value="Genomic_DNA"/>
</dbReference>
<feature type="domain" description="DUF7779" evidence="3">
    <location>
        <begin position="568"/>
        <end position="659"/>
    </location>
</feature>
<dbReference type="Pfam" id="PF13424">
    <property type="entry name" value="TPR_12"/>
    <property type="match status" value="1"/>
</dbReference>
<comment type="caution">
    <text evidence="4">The sequence shown here is derived from an EMBL/GenBank/DDBJ whole genome shotgun (WGS) entry which is preliminary data.</text>
</comment>
<dbReference type="InterPro" id="IPR053137">
    <property type="entry name" value="NLR-like"/>
</dbReference>
<dbReference type="Proteomes" id="UP000565441">
    <property type="component" value="Unassembled WGS sequence"/>
</dbReference>
<name>A0A8H5GYN1_9AGAR</name>
<feature type="signal peptide" evidence="1">
    <location>
        <begin position="1"/>
        <end position="26"/>
    </location>
</feature>
<feature type="chain" id="PRO_5034937860" evidence="1">
    <location>
        <begin position="27"/>
        <end position="1003"/>
    </location>
</feature>
<gene>
    <name evidence="4" type="ORF">D9615_009492</name>
</gene>
<organism evidence="4 5">
    <name type="scientific">Tricholomella constricta</name>
    <dbReference type="NCBI Taxonomy" id="117010"/>
    <lineage>
        <taxon>Eukaryota</taxon>
        <taxon>Fungi</taxon>
        <taxon>Dikarya</taxon>
        <taxon>Basidiomycota</taxon>
        <taxon>Agaricomycotina</taxon>
        <taxon>Agaricomycetes</taxon>
        <taxon>Agaricomycetidae</taxon>
        <taxon>Agaricales</taxon>
        <taxon>Tricholomatineae</taxon>
        <taxon>Lyophyllaceae</taxon>
        <taxon>Tricholomella</taxon>
    </lineage>
</organism>
<sequence length="1003" mass="112963">MPPLMRALQHLLITVLILVSVGLVTNLRSSGSSGRFSCQPSIVAIHGLNGDREASWTASGNNILWLRDLLAPGIPNARILTYGYDANTSGAWSTHQTVPRHADDLLAKLAIYRELTNTIERPIVFVVHSLGGIVLKQALVHAFSASPNHLSGHKAIQVSTSGIIFLGTPHQGANGVTLASIVLRIQSFYSSTNDGILKHLGRDSEFLEVQQTHYTSISERIDTKFFYEAYATRLPGGRQITLVPRISAVVPGTRDAEAIAINKDHSGMSKFASHEDDDFRTVLQSLRSMVKQAPQKVRREWVQYKRIETPSRRFTGRADQLNQLQHLFFDQRDEVQQRVLLHGMAGVGKTQIALKFAEQNAGRLWRVFWVDANNTETIEESLRAIAIDDPEAQGSKVRESPQSVLRWISRADGEWLMVFDNADRDSSLVVKYLPSGNRGNVLITSLTPEMGHVVSHFIEVQGMEKDDADSLLLTAARLNLESGILRREARAIVTELCFLPLAVDQAGTAIARGLVDIDGYLAMYANHRQRLMAYPSFKGATNYGRAVYGTWDMLFEAINSQRATSDSAKSAIVILETFAFLHPENIREDIFQRAAESSFKDPANLPFPLTLDKHNKWDPLFFNEGIEILLSYSLIRRGGVRRSYAVHRLVHNWSRDRMELIDQVNKCIAAKRILVRSISLGDTSQEYAFRRAILPHIKANRLYALEANAPRSFDDDEFNKYWRVYFDNGYGKDAEDMISRAVEWRAATYGPEDPRTFDSQDRLVVAYHLLEEWDKAEKLGVALVEGRKRVMGPEHVSTLGTMSNLALTYKSQRKPREAEKLGLEVLRINTKILGPEHPDLLPTMNNLASTYADLEQWQDGEPLALRAIEMTKSTVGADHPRTVIRKLVLLRIYIGQGRLDVAEELALEILGMSEELYGLDNPMTLMCMSYLGMVYFHQRNTAKAVEVIEQALTIGQAVLEPDHPDLLRFQVNLEHLRRQKTEDVVGTAGEDSKDEFVYRRWNT</sequence>
<dbReference type="InterPro" id="IPR027417">
    <property type="entry name" value="P-loop_NTPase"/>
</dbReference>
<dbReference type="OrthoDB" id="1658288at2759"/>
<dbReference type="Gene3D" id="3.40.50.300">
    <property type="entry name" value="P-loop containing nucleotide triphosphate hydrolases"/>
    <property type="match status" value="1"/>
</dbReference>
<dbReference type="SUPFAM" id="SSF53474">
    <property type="entry name" value="alpha/beta-Hydrolases"/>
    <property type="match status" value="1"/>
</dbReference>
<evidence type="ECO:0000313" key="4">
    <source>
        <dbReference type="EMBL" id="KAF5373437.1"/>
    </source>
</evidence>
<dbReference type="Pfam" id="PF13374">
    <property type="entry name" value="TPR_10"/>
    <property type="match status" value="3"/>
</dbReference>
<dbReference type="PANTHER" id="PTHR46082:SF11">
    <property type="entry name" value="AAA+ ATPASE DOMAIN-CONTAINING PROTEIN-RELATED"/>
    <property type="match status" value="1"/>
</dbReference>
<dbReference type="InterPro" id="IPR056681">
    <property type="entry name" value="DUF7779"/>
</dbReference>
<dbReference type="Gene3D" id="1.25.40.10">
    <property type="entry name" value="Tetratricopeptide repeat domain"/>
    <property type="match status" value="2"/>
</dbReference>
<accession>A0A8H5GYN1</accession>
<dbReference type="SUPFAM" id="SSF52540">
    <property type="entry name" value="P-loop containing nucleoside triphosphate hydrolases"/>
    <property type="match status" value="1"/>
</dbReference>
<dbReference type="InterPro" id="IPR029058">
    <property type="entry name" value="AB_hydrolase_fold"/>
</dbReference>
<dbReference type="Pfam" id="PF13191">
    <property type="entry name" value="AAA_16"/>
    <property type="match status" value="1"/>
</dbReference>
<dbReference type="Pfam" id="PF25000">
    <property type="entry name" value="DUF7779"/>
    <property type="match status" value="1"/>
</dbReference>
<dbReference type="PANTHER" id="PTHR46082">
    <property type="entry name" value="ATP/GTP-BINDING PROTEIN-RELATED"/>
    <property type="match status" value="1"/>
</dbReference>
<evidence type="ECO:0000313" key="5">
    <source>
        <dbReference type="Proteomes" id="UP000565441"/>
    </source>
</evidence>
<proteinExistence type="predicted"/>
<dbReference type="Gene3D" id="3.40.50.1820">
    <property type="entry name" value="alpha/beta hydrolase"/>
    <property type="match status" value="1"/>
</dbReference>
<dbReference type="InterPro" id="IPR041664">
    <property type="entry name" value="AAA_16"/>
</dbReference>
<dbReference type="SUPFAM" id="SSF48452">
    <property type="entry name" value="TPR-like"/>
    <property type="match status" value="2"/>
</dbReference>
<dbReference type="InterPro" id="IPR011990">
    <property type="entry name" value="TPR-like_helical_dom_sf"/>
</dbReference>
<evidence type="ECO:0000256" key="1">
    <source>
        <dbReference type="SAM" id="SignalP"/>
    </source>
</evidence>
<evidence type="ECO:0000259" key="2">
    <source>
        <dbReference type="Pfam" id="PF13191"/>
    </source>
</evidence>
<keyword evidence="5" id="KW-1185">Reference proteome</keyword>